<feature type="domain" description="CBS" evidence="3">
    <location>
        <begin position="104"/>
        <end position="164"/>
    </location>
</feature>
<name>A0A392MDL6_9FABA</name>
<reference evidence="4 5" key="1">
    <citation type="journal article" date="2018" name="Front. Plant Sci.">
        <title>Red Clover (Trifolium pratense) and Zigzag Clover (T. medium) - A Picture of Genomic Similarities and Differences.</title>
        <authorList>
            <person name="Dluhosova J."/>
            <person name="Istvanek J."/>
            <person name="Nedelnik J."/>
            <person name="Repkova J."/>
        </authorList>
    </citation>
    <scope>NUCLEOTIDE SEQUENCE [LARGE SCALE GENOMIC DNA]</scope>
    <source>
        <strain evidence="5">cv. 10/8</strain>
        <tissue evidence="4">Leaf</tissue>
    </source>
</reference>
<comment type="caution">
    <text evidence="4">The sequence shown here is derived from an EMBL/GenBank/DDBJ whole genome shotgun (WGS) entry which is preliminary data.</text>
</comment>
<dbReference type="InterPro" id="IPR051462">
    <property type="entry name" value="CBS_domain-containing"/>
</dbReference>
<keyword evidence="5" id="KW-1185">Reference proteome</keyword>
<dbReference type="SMART" id="SM00116">
    <property type="entry name" value="CBS"/>
    <property type="match status" value="3"/>
</dbReference>
<dbReference type="PANTHER" id="PTHR48108:SF26">
    <property type="entry name" value="CBS DOMAIN-CONTAINING PROTEIN DDB_G0289609"/>
    <property type="match status" value="1"/>
</dbReference>
<dbReference type="Gene3D" id="3.10.580.10">
    <property type="entry name" value="CBS-domain"/>
    <property type="match status" value="2"/>
</dbReference>
<evidence type="ECO:0000256" key="2">
    <source>
        <dbReference type="PROSITE-ProRule" id="PRU00703"/>
    </source>
</evidence>
<dbReference type="PANTHER" id="PTHR48108">
    <property type="entry name" value="CBS DOMAIN-CONTAINING PROTEIN CBSX2, CHLOROPLASTIC"/>
    <property type="match status" value="1"/>
</dbReference>
<dbReference type="InterPro" id="IPR000644">
    <property type="entry name" value="CBS_dom"/>
</dbReference>
<keyword evidence="2" id="KW-0129">CBS domain</keyword>
<protein>
    <submittedName>
        <fullName evidence="4">CBS/octicosapeptide/phox/Bemp1 (PB1) domain protein</fullName>
    </submittedName>
</protein>
<dbReference type="AlphaFoldDB" id="A0A392MDL6"/>
<organism evidence="4 5">
    <name type="scientific">Trifolium medium</name>
    <dbReference type="NCBI Taxonomy" id="97028"/>
    <lineage>
        <taxon>Eukaryota</taxon>
        <taxon>Viridiplantae</taxon>
        <taxon>Streptophyta</taxon>
        <taxon>Embryophyta</taxon>
        <taxon>Tracheophyta</taxon>
        <taxon>Spermatophyta</taxon>
        <taxon>Magnoliopsida</taxon>
        <taxon>eudicotyledons</taxon>
        <taxon>Gunneridae</taxon>
        <taxon>Pentapetalae</taxon>
        <taxon>rosids</taxon>
        <taxon>fabids</taxon>
        <taxon>Fabales</taxon>
        <taxon>Fabaceae</taxon>
        <taxon>Papilionoideae</taxon>
        <taxon>50 kb inversion clade</taxon>
        <taxon>NPAAA clade</taxon>
        <taxon>Hologalegina</taxon>
        <taxon>IRL clade</taxon>
        <taxon>Trifolieae</taxon>
        <taxon>Trifolium</taxon>
    </lineage>
</organism>
<accession>A0A392MDL6</accession>
<evidence type="ECO:0000313" key="4">
    <source>
        <dbReference type="EMBL" id="MCH85617.1"/>
    </source>
</evidence>
<feature type="domain" description="CBS" evidence="3">
    <location>
        <begin position="172"/>
        <end position="231"/>
    </location>
</feature>
<dbReference type="Proteomes" id="UP000265520">
    <property type="component" value="Unassembled WGS sequence"/>
</dbReference>
<dbReference type="Pfam" id="PF00571">
    <property type="entry name" value="CBS"/>
    <property type="match status" value="3"/>
</dbReference>
<evidence type="ECO:0000256" key="1">
    <source>
        <dbReference type="ARBA" id="ARBA00022737"/>
    </source>
</evidence>
<evidence type="ECO:0000313" key="5">
    <source>
        <dbReference type="Proteomes" id="UP000265520"/>
    </source>
</evidence>
<evidence type="ECO:0000259" key="3">
    <source>
        <dbReference type="PROSITE" id="PS51371"/>
    </source>
</evidence>
<dbReference type="InterPro" id="IPR046342">
    <property type="entry name" value="CBS_dom_sf"/>
</dbReference>
<sequence length="238" mass="25593">MVMTRNPVFVLTDTLAVEALQKMVQGRFRHLPVVENGEVVAILDIAKCLYDAIARMERAAEKGKAIAAAVEGIEKHCGASPSGSNSSFIDTLREQIFKPSLSTIIPENSKVATVSSTDSVLSTTKKMLELRASAAVVTVDNKPCGILTSKDILMRVIAQNLSPSSTLVETVMTANPECAIIDTPIVDALHIMHNGKFLHLPVIDRDGIVVATVDVINITHAAVATASQLKVVFKLYFL</sequence>
<gene>
    <name evidence="4" type="ORF">A2U01_0006465</name>
</gene>
<feature type="domain" description="CBS" evidence="3">
    <location>
        <begin position="3"/>
        <end position="61"/>
    </location>
</feature>
<dbReference type="EMBL" id="LXQA010008843">
    <property type="protein sequence ID" value="MCH85617.1"/>
    <property type="molecule type" value="Genomic_DNA"/>
</dbReference>
<dbReference type="SUPFAM" id="SSF54631">
    <property type="entry name" value="CBS-domain pair"/>
    <property type="match status" value="2"/>
</dbReference>
<dbReference type="PROSITE" id="PS51371">
    <property type="entry name" value="CBS"/>
    <property type="match status" value="3"/>
</dbReference>
<proteinExistence type="predicted"/>
<dbReference type="CDD" id="cd17782">
    <property type="entry name" value="CBS_pair_MUG70_2"/>
    <property type="match status" value="1"/>
</dbReference>
<keyword evidence="1" id="KW-0677">Repeat</keyword>